<keyword evidence="1" id="KW-0472">Membrane</keyword>
<protein>
    <submittedName>
        <fullName evidence="2">Uncharacterized protein</fullName>
    </submittedName>
</protein>
<name>A0A1Y4SYJ3_9FIRM</name>
<feature type="transmembrane region" description="Helical" evidence="1">
    <location>
        <begin position="6"/>
        <end position="35"/>
    </location>
</feature>
<organism evidence="2 3">
    <name type="scientific">Massilimicrobiota timonensis</name>
    <dbReference type="NCBI Taxonomy" id="1776392"/>
    <lineage>
        <taxon>Bacteria</taxon>
        <taxon>Bacillati</taxon>
        <taxon>Bacillota</taxon>
        <taxon>Erysipelotrichia</taxon>
        <taxon>Erysipelotrichales</taxon>
        <taxon>Erysipelotrichaceae</taxon>
        <taxon>Massilimicrobiota</taxon>
    </lineage>
</organism>
<dbReference type="PROSITE" id="PS51257">
    <property type="entry name" value="PROKAR_LIPOPROTEIN"/>
    <property type="match status" value="1"/>
</dbReference>
<reference evidence="2 3" key="1">
    <citation type="journal article" date="2018" name="BMC Genomics">
        <title>Whole genome sequencing and function prediction of 133 gut anaerobes isolated from chicken caecum in pure cultures.</title>
        <authorList>
            <person name="Medvecky M."/>
            <person name="Cejkova D."/>
            <person name="Polansky O."/>
            <person name="Karasova D."/>
            <person name="Kubasova T."/>
            <person name="Cizek A."/>
            <person name="Rychlik I."/>
        </authorList>
    </citation>
    <scope>NUCLEOTIDE SEQUENCE [LARGE SCALE GENOMIC DNA]</scope>
    <source>
        <strain evidence="2 3">An13</strain>
    </source>
</reference>
<accession>A0A1Y4SYJ3</accession>
<evidence type="ECO:0000313" key="3">
    <source>
        <dbReference type="Proteomes" id="UP000195305"/>
    </source>
</evidence>
<dbReference type="EMBL" id="NFLJ01000024">
    <property type="protein sequence ID" value="OUQ33833.1"/>
    <property type="molecule type" value="Genomic_DNA"/>
</dbReference>
<feature type="transmembrane region" description="Helical" evidence="1">
    <location>
        <begin position="56"/>
        <end position="75"/>
    </location>
</feature>
<evidence type="ECO:0000256" key="1">
    <source>
        <dbReference type="SAM" id="Phobius"/>
    </source>
</evidence>
<gene>
    <name evidence="2" type="ORF">B5E75_08985</name>
</gene>
<evidence type="ECO:0000313" key="2">
    <source>
        <dbReference type="EMBL" id="OUQ33833.1"/>
    </source>
</evidence>
<sequence>MIYKEYYFSGLMMSIISCLGSPLSLINLIPLISAYQLIQKAKEKNLPDDLYKRLSFLFYIAVTLTLMSTFLYLSLQW</sequence>
<dbReference type="AlphaFoldDB" id="A0A1Y4SYJ3"/>
<dbReference type="Proteomes" id="UP000195305">
    <property type="component" value="Unassembled WGS sequence"/>
</dbReference>
<dbReference type="RefSeq" id="WP_087358515.1">
    <property type="nucleotide sequence ID" value="NZ_NFLJ01000024.1"/>
</dbReference>
<comment type="caution">
    <text evidence="2">The sequence shown here is derived from an EMBL/GenBank/DDBJ whole genome shotgun (WGS) entry which is preliminary data.</text>
</comment>
<proteinExistence type="predicted"/>
<keyword evidence="1" id="KW-1133">Transmembrane helix</keyword>
<keyword evidence="1" id="KW-0812">Transmembrane</keyword>
<keyword evidence="3" id="KW-1185">Reference proteome</keyword>